<keyword evidence="5" id="KW-0808">Transferase</keyword>
<dbReference type="Pfam" id="PF13704">
    <property type="entry name" value="Glyco_tranf_2_4"/>
    <property type="match status" value="1"/>
</dbReference>
<dbReference type="AlphaFoldDB" id="A0A7C9MEZ0"/>
<evidence type="ECO:0000256" key="2">
    <source>
        <dbReference type="ARBA" id="ARBA00022692"/>
    </source>
</evidence>
<reference evidence="5 6" key="1">
    <citation type="submission" date="2019-12" db="EMBL/GenBank/DDBJ databases">
        <authorList>
            <person name="Lee S.D."/>
        </authorList>
    </citation>
    <scope>NUCLEOTIDE SEQUENCE [LARGE SCALE GENOMIC DNA]</scope>
    <source>
        <strain evidence="5 6">GH1-50</strain>
    </source>
</reference>
<reference evidence="5 6" key="2">
    <citation type="submission" date="2020-03" db="EMBL/GenBank/DDBJ databases">
        <title>Kangsaoukella pontilimi gen. nov., sp. nov., a new member of the family Rhodobacteraceae isolated from a tidal mudflat.</title>
        <authorList>
            <person name="Kim I.S."/>
        </authorList>
    </citation>
    <scope>NUCLEOTIDE SEQUENCE [LARGE SCALE GENOMIC DNA]</scope>
    <source>
        <strain evidence="5 6">GH1-50</strain>
    </source>
</reference>
<dbReference type="GO" id="GO:0016020">
    <property type="term" value="C:membrane"/>
    <property type="evidence" value="ECO:0007669"/>
    <property type="project" value="UniProtKB-SubCell"/>
</dbReference>
<feature type="compositionally biased region" description="Basic and acidic residues" evidence="4">
    <location>
        <begin position="157"/>
        <end position="169"/>
    </location>
</feature>
<keyword evidence="3" id="KW-1133">Transmembrane helix</keyword>
<dbReference type="PANTHER" id="PTHR21461:SF69">
    <property type="entry name" value="GLYCOSYLTRANSFERASE FAMILY 92 PROTEIN"/>
    <property type="match status" value="1"/>
</dbReference>
<dbReference type="PANTHER" id="PTHR21461">
    <property type="entry name" value="GLYCOSYLTRANSFERASE FAMILY 92 PROTEIN"/>
    <property type="match status" value="1"/>
</dbReference>
<keyword evidence="2" id="KW-0812">Transmembrane</keyword>
<feature type="region of interest" description="Disordered" evidence="4">
    <location>
        <begin position="139"/>
        <end position="169"/>
    </location>
</feature>
<comment type="subcellular location">
    <subcellularLocation>
        <location evidence="1">Membrane</location>
        <topology evidence="1">Single-pass membrane protein</topology>
    </subcellularLocation>
</comment>
<dbReference type="EMBL" id="WUPT01000002">
    <property type="protein sequence ID" value="MXQ09151.1"/>
    <property type="molecule type" value="Genomic_DNA"/>
</dbReference>
<dbReference type="GO" id="GO:0016757">
    <property type="term" value="F:glycosyltransferase activity"/>
    <property type="evidence" value="ECO:0007669"/>
    <property type="project" value="TreeGrafter"/>
</dbReference>
<proteinExistence type="predicted"/>
<sequence length="708" mass="77941">MSVTDLGGGRCLDLTGTPARAVACFLSGTDPTLLRDALGARRLSLRQVGRGLRAVVSEVDEARLPEPDHLAGRRVMLAVRNGQSAVAASEWVAFHQRLGFDGVLILDRAAPDEAESFAQALGGMALGIPILHVTTDAPLGLPGAPDARDPALSPDGPKSEPRRSEDGRHSPLAEEIVFEALRHRFLAEARTVFRLDLTDYLLAEDARPLFDRLDGAPDKVLPLRGRELYVWPEGGAPDRLSDHIYGRRAETRWITGWAVAPHGLADDTVWRIAGVQGAVVTEPSAPMARAMGLVFPGAAPGALARAEALVEDGEASTIFTSATGYEPRRRPRPAQSEEERPALILTTMRNEGPFILDWLAHHRVVGVERFLIYTNDCDDGTDRLLDLLAAEGIVTHRDNPYRKNGGAPQRAAFRAAPSEPDVTAAGWILPLDVDEYLTIRPGEGRISDLMNAAPEGTVFSIPWRIFGSGDRVTFEDRPVTEQFHMAAPDFAPRPLQAWGFKTLYRNDGAFAKIGVHAPRQLDPERQAGVTWLDGSGRPFPEREWQEGWRMTPATAGYGLAQINHYAVRSAESFLVKRDRGRTNHTRQDQGLNYWFRMNFNGPENRAADRYAERVALEKARLLALPGVAEVHEAAVDWHRARIAALMRDPDYRALFEAITSDRMRALSRRLGHFGNNVFYLGPDVIPDEVATRDPGGDWTFSVPLPASD</sequence>
<accession>A0A7C9MEZ0</accession>
<name>A0A7C9MEZ0_9RHOB</name>
<protein>
    <submittedName>
        <fullName evidence="5">Glycosyltransferase family 92 protein</fullName>
    </submittedName>
</protein>
<evidence type="ECO:0000313" key="6">
    <source>
        <dbReference type="Proteomes" id="UP000480350"/>
    </source>
</evidence>
<dbReference type="GO" id="GO:0005737">
    <property type="term" value="C:cytoplasm"/>
    <property type="evidence" value="ECO:0007669"/>
    <property type="project" value="TreeGrafter"/>
</dbReference>
<evidence type="ECO:0000256" key="3">
    <source>
        <dbReference type="ARBA" id="ARBA00022989"/>
    </source>
</evidence>
<evidence type="ECO:0000256" key="4">
    <source>
        <dbReference type="SAM" id="MobiDB-lite"/>
    </source>
</evidence>
<comment type="caution">
    <text evidence="5">The sequence shown here is derived from an EMBL/GenBank/DDBJ whole genome shotgun (WGS) entry which is preliminary data.</text>
</comment>
<dbReference type="RefSeq" id="WP_160765006.1">
    <property type="nucleotide sequence ID" value="NZ_WUPT01000002.1"/>
</dbReference>
<keyword evidence="3" id="KW-0472">Membrane</keyword>
<keyword evidence="6" id="KW-1185">Reference proteome</keyword>
<organism evidence="5 6">
    <name type="scientific">Kangsaoukella pontilimi</name>
    <dbReference type="NCBI Taxonomy" id="2691042"/>
    <lineage>
        <taxon>Bacteria</taxon>
        <taxon>Pseudomonadati</taxon>
        <taxon>Pseudomonadota</taxon>
        <taxon>Alphaproteobacteria</taxon>
        <taxon>Rhodobacterales</taxon>
        <taxon>Paracoccaceae</taxon>
        <taxon>Kangsaoukella</taxon>
    </lineage>
</organism>
<gene>
    <name evidence="5" type="ORF">GQ651_14990</name>
</gene>
<evidence type="ECO:0000256" key="1">
    <source>
        <dbReference type="ARBA" id="ARBA00004167"/>
    </source>
</evidence>
<evidence type="ECO:0000313" key="5">
    <source>
        <dbReference type="EMBL" id="MXQ09151.1"/>
    </source>
</evidence>
<dbReference type="Proteomes" id="UP000480350">
    <property type="component" value="Unassembled WGS sequence"/>
</dbReference>